<feature type="region of interest" description="Disordered" evidence="8">
    <location>
        <begin position="269"/>
        <end position="301"/>
    </location>
</feature>
<sequence length="571" mass="58399">MESTAGPGLDLGVPGCRDAVEVGRGGFGVVYRARQPAYSRTVAVKLLAADRLDRAARRRFEREVQAMGRLSGHPHIVTVHQAGFTAGGNPYLLMAYEEGGSLAGRGPAAAWPAAVAGGIAIAGALESAHRAGVLHRDVKPENILISRYGDPKLADFGLARPVRRDTPPPSTVTATLLHAAPEVLRGDPATVASDVYSLASTLFWWLSGRTAFAAAPGERAGETIARIAAAPVPDLRDHGVPGPVCAVIERAMAKDPAARSATADRFAEELREAQRQEGQPVTPLLVDDPDGDGAQAAPAGPAAGFRAAGGFSATVAGAAPRTPAPARAGGAVLALAATLALAGGSATVAAPRLAAGPVDFGGQEISGPGAEHPVTVRNDGTRPALIRAVSLDGPDFRIVADGCGGHTLAAGAGCEVRVAFTPAGTGPRRATLRLPGRTVDVAGSGLLSYATDDDPPPGPCYADAYQVGRSAYGYAGGQKVISVKQYWSPGCRKVMAYTWVWKQYRDNAGPRGTWSVALGIAGHGDRVRSAGQPLELWTEPVTPAGCTRAAVTMTGTGVPGPLDVATGGHCP</sequence>
<dbReference type="InterPro" id="IPR008271">
    <property type="entry name" value="Ser/Thr_kinase_AS"/>
</dbReference>
<evidence type="ECO:0000256" key="7">
    <source>
        <dbReference type="PROSITE-ProRule" id="PRU10141"/>
    </source>
</evidence>
<dbReference type="AlphaFoldDB" id="A0A2T0RX19"/>
<name>A0A2T0RX19_9ACTN</name>
<keyword evidence="2 10" id="KW-0723">Serine/threonine-protein kinase</keyword>
<evidence type="ECO:0000313" key="10">
    <source>
        <dbReference type="EMBL" id="PRY25739.1"/>
    </source>
</evidence>
<dbReference type="PROSITE" id="PS50011">
    <property type="entry name" value="PROTEIN_KINASE_DOM"/>
    <property type="match status" value="1"/>
</dbReference>
<dbReference type="GO" id="GO:0005524">
    <property type="term" value="F:ATP binding"/>
    <property type="evidence" value="ECO:0007669"/>
    <property type="project" value="UniProtKB-UniRule"/>
</dbReference>
<dbReference type="Gene3D" id="2.60.40.10">
    <property type="entry name" value="Immunoglobulins"/>
    <property type="match status" value="1"/>
</dbReference>
<evidence type="ECO:0000256" key="4">
    <source>
        <dbReference type="ARBA" id="ARBA00022741"/>
    </source>
</evidence>
<dbReference type="Proteomes" id="UP000239209">
    <property type="component" value="Unassembled WGS sequence"/>
</dbReference>
<dbReference type="PANTHER" id="PTHR43289:SF6">
    <property type="entry name" value="SERINE_THREONINE-PROTEIN KINASE NEKL-3"/>
    <property type="match status" value="1"/>
</dbReference>
<feature type="domain" description="Protein kinase" evidence="9">
    <location>
        <begin position="16"/>
        <end position="271"/>
    </location>
</feature>
<reference evidence="10 11" key="1">
    <citation type="submission" date="2018-03" db="EMBL/GenBank/DDBJ databases">
        <title>Genomic Encyclopedia of Archaeal and Bacterial Type Strains, Phase II (KMG-II): from individual species to whole genera.</title>
        <authorList>
            <person name="Goeker M."/>
        </authorList>
    </citation>
    <scope>NUCLEOTIDE SEQUENCE [LARGE SCALE GENOMIC DNA]</scope>
    <source>
        <strain evidence="10 11">DSM 45348</strain>
    </source>
</reference>
<evidence type="ECO:0000259" key="9">
    <source>
        <dbReference type="PROSITE" id="PS50011"/>
    </source>
</evidence>
<evidence type="ECO:0000256" key="5">
    <source>
        <dbReference type="ARBA" id="ARBA00022777"/>
    </source>
</evidence>
<keyword evidence="5 10" id="KW-0418">Kinase</keyword>
<feature type="compositionally biased region" description="Low complexity" evidence="8">
    <location>
        <begin position="292"/>
        <end position="301"/>
    </location>
</feature>
<evidence type="ECO:0000256" key="6">
    <source>
        <dbReference type="ARBA" id="ARBA00022840"/>
    </source>
</evidence>
<evidence type="ECO:0000256" key="1">
    <source>
        <dbReference type="ARBA" id="ARBA00012513"/>
    </source>
</evidence>
<keyword evidence="4 7" id="KW-0547">Nucleotide-binding</keyword>
<evidence type="ECO:0000256" key="3">
    <source>
        <dbReference type="ARBA" id="ARBA00022679"/>
    </source>
</evidence>
<dbReference type="SMART" id="SM00220">
    <property type="entry name" value="S_TKc"/>
    <property type="match status" value="1"/>
</dbReference>
<dbReference type="RefSeq" id="WP_158277815.1">
    <property type="nucleotide sequence ID" value="NZ_PVZG01000012.1"/>
</dbReference>
<accession>A0A2T0RX19</accession>
<dbReference type="EC" id="2.7.11.1" evidence="1"/>
<dbReference type="Pfam" id="PF00069">
    <property type="entry name" value="Pkinase"/>
    <property type="match status" value="1"/>
</dbReference>
<feature type="binding site" evidence="7">
    <location>
        <position position="45"/>
    </location>
    <ligand>
        <name>ATP</name>
        <dbReference type="ChEBI" id="CHEBI:30616"/>
    </ligand>
</feature>
<evidence type="ECO:0000256" key="2">
    <source>
        <dbReference type="ARBA" id="ARBA00022527"/>
    </source>
</evidence>
<dbReference type="PROSITE" id="PS00108">
    <property type="entry name" value="PROTEIN_KINASE_ST"/>
    <property type="match status" value="1"/>
</dbReference>
<keyword evidence="11" id="KW-1185">Reference proteome</keyword>
<dbReference type="OrthoDB" id="9762169at2"/>
<dbReference type="PANTHER" id="PTHR43289">
    <property type="entry name" value="MITOGEN-ACTIVATED PROTEIN KINASE KINASE KINASE 20-RELATED"/>
    <property type="match status" value="1"/>
</dbReference>
<dbReference type="SUPFAM" id="SSF56112">
    <property type="entry name" value="Protein kinase-like (PK-like)"/>
    <property type="match status" value="1"/>
</dbReference>
<dbReference type="Gene3D" id="1.10.510.10">
    <property type="entry name" value="Transferase(Phosphotransferase) domain 1"/>
    <property type="match status" value="1"/>
</dbReference>
<evidence type="ECO:0000313" key="11">
    <source>
        <dbReference type="Proteomes" id="UP000239209"/>
    </source>
</evidence>
<protein>
    <recommendedName>
        <fullName evidence="1">non-specific serine/threonine protein kinase</fullName>
        <ecNumber evidence="1">2.7.11.1</ecNumber>
    </recommendedName>
</protein>
<proteinExistence type="predicted"/>
<dbReference type="InterPro" id="IPR017441">
    <property type="entry name" value="Protein_kinase_ATP_BS"/>
</dbReference>
<evidence type="ECO:0000256" key="8">
    <source>
        <dbReference type="SAM" id="MobiDB-lite"/>
    </source>
</evidence>
<dbReference type="InterPro" id="IPR013783">
    <property type="entry name" value="Ig-like_fold"/>
</dbReference>
<dbReference type="InterPro" id="IPR000719">
    <property type="entry name" value="Prot_kinase_dom"/>
</dbReference>
<keyword evidence="6 7" id="KW-0067">ATP-binding</keyword>
<dbReference type="Gene3D" id="3.30.200.20">
    <property type="entry name" value="Phosphorylase Kinase, domain 1"/>
    <property type="match status" value="1"/>
</dbReference>
<dbReference type="InterPro" id="IPR011009">
    <property type="entry name" value="Kinase-like_dom_sf"/>
</dbReference>
<dbReference type="CDD" id="cd14014">
    <property type="entry name" value="STKc_PknB_like"/>
    <property type="match status" value="1"/>
</dbReference>
<dbReference type="PROSITE" id="PS00107">
    <property type="entry name" value="PROTEIN_KINASE_ATP"/>
    <property type="match status" value="1"/>
</dbReference>
<dbReference type="GO" id="GO:0004674">
    <property type="term" value="F:protein serine/threonine kinase activity"/>
    <property type="evidence" value="ECO:0007669"/>
    <property type="project" value="UniProtKB-KW"/>
</dbReference>
<dbReference type="EMBL" id="PVZG01000012">
    <property type="protein sequence ID" value="PRY25739.1"/>
    <property type="molecule type" value="Genomic_DNA"/>
</dbReference>
<organism evidence="10 11">
    <name type="scientific">Pseudosporangium ferrugineum</name>
    <dbReference type="NCBI Taxonomy" id="439699"/>
    <lineage>
        <taxon>Bacteria</taxon>
        <taxon>Bacillati</taxon>
        <taxon>Actinomycetota</taxon>
        <taxon>Actinomycetes</taxon>
        <taxon>Micromonosporales</taxon>
        <taxon>Micromonosporaceae</taxon>
        <taxon>Pseudosporangium</taxon>
    </lineage>
</organism>
<keyword evidence="3" id="KW-0808">Transferase</keyword>
<comment type="caution">
    <text evidence="10">The sequence shown here is derived from an EMBL/GenBank/DDBJ whole genome shotgun (WGS) entry which is preliminary data.</text>
</comment>
<dbReference type="GO" id="GO:0005975">
    <property type="term" value="P:carbohydrate metabolic process"/>
    <property type="evidence" value="ECO:0007669"/>
    <property type="project" value="UniProtKB-ARBA"/>
</dbReference>
<gene>
    <name evidence="10" type="ORF">CLV70_112105</name>
</gene>